<dbReference type="PANTHER" id="PTHR11699">
    <property type="entry name" value="ALDEHYDE DEHYDROGENASE-RELATED"/>
    <property type="match status" value="1"/>
</dbReference>
<dbReference type="Proteomes" id="UP000199372">
    <property type="component" value="Unassembled WGS sequence"/>
</dbReference>
<keyword evidence="8" id="KW-1185">Reference proteome</keyword>
<dbReference type="FunFam" id="3.40.605.10:FF:000007">
    <property type="entry name" value="NAD/NADP-dependent betaine aldehyde dehydrogenase"/>
    <property type="match status" value="1"/>
</dbReference>
<dbReference type="AlphaFoldDB" id="A0A1H8LEE6"/>
<evidence type="ECO:0000256" key="2">
    <source>
        <dbReference type="ARBA" id="ARBA00023002"/>
    </source>
</evidence>
<dbReference type="SUPFAM" id="SSF53720">
    <property type="entry name" value="ALDH-like"/>
    <property type="match status" value="2"/>
</dbReference>
<comment type="similarity">
    <text evidence="1 3 5">Belongs to the aldehyde dehydrogenase family.</text>
</comment>
<dbReference type="EMBL" id="FOCM01000010">
    <property type="protein sequence ID" value="SEO03531.1"/>
    <property type="molecule type" value="Genomic_DNA"/>
</dbReference>
<dbReference type="Pfam" id="PF00171">
    <property type="entry name" value="Aldedh"/>
    <property type="match status" value="2"/>
</dbReference>
<reference evidence="8" key="1">
    <citation type="submission" date="2016-10" db="EMBL/GenBank/DDBJ databases">
        <authorList>
            <person name="Varghese N."/>
            <person name="Submissions S."/>
        </authorList>
    </citation>
    <scope>NUCLEOTIDE SEQUENCE [LARGE SCALE GENOMIC DNA]</scope>
    <source>
        <strain evidence="8">DSM 26893</strain>
    </source>
</reference>
<accession>A0A1H8LEE6</accession>
<dbReference type="InterPro" id="IPR015590">
    <property type="entry name" value="Aldehyde_DH_dom"/>
</dbReference>
<dbReference type="InterPro" id="IPR029510">
    <property type="entry name" value="Ald_DH_CS_GLU"/>
</dbReference>
<dbReference type="InterPro" id="IPR016163">
    <property type="entry name" value="Ald_DH_C"/>
</dbReference>
<dbReference type="OrthoDB" id="7827050at2"/>
<name>A0A1H8LEE6_9RHOB</name>
<dbReference type="RefSeq" id="WP_091846585.1">
    <property type="nucleotide sequence ID" value="NZ_FOCM01000010.1"/>
</dbReference>
<evidence type="ECO:0000256" key="3">
    <source>
        <dbReference type="PIRNR" id="PIRNR036490"/>
    </source>
</evidence>
<organism evidence="7 8">
    <name type="scientific">Palleronia pelagia</name>
    <dbReference type="NCBI Taxonomy" id="387096"/>
    <lineage>
        <taxon>Bacteria</taxon>
        <taxon>Pseudomonadati</taxon>
        <taxon>Pseudomonadota</taxon>
        <taxon>Alphaproteobacteria</taxon>
        <taxon>Rhodobacterales</taxon>
        <taxon>Roseobacteraceae</taxon>
        <taxon>Palleronia</taxon>
    </lineage>
</organism>
<dbReference type="InterPro" id="IPR016162">
    <property type="entry name" value="Ald_DH_N"/>
</dbReference>
<dbReference type="Gene3D" id="3.40.605.10">
    <property type="entry name" value="Aldehyde Dehydrogenase, Chain A, domain 1"/>
    <property type="match status" value="2"/>
</dbReference>
<dbReference type="Gene3D" id="3.40.309.10">
    <property type="entry name" value="Aldehyde Dehydrogenase, Chain A, domain 2"/>
    <property type="match status" value="1"/>
</dbReference>
<evidence type="ECO:0000256" key="5">
    <source>
        <dbReference type="RuleBase" id="RU003345"/>
    </source>
</evidence>
<dbReference type="InterPro" id="IPR016161">
    <property type="entry name" value="Ald_DH/histidinol_DH"/>
</dbReference>
<evidence type="ECO:0000313" key="7">
    <source>
        <dbReference type="EMBL" id="SEO03531.1"/>
    </source>
</evidence>
<evidence type="ECO:0000259" key="6">
    <source>
        <dbReference type="Pfam" id="PF00171"/>
    </source>
</evidence>
<proteinExistence type="inferred from homology"/>
<evidence type="ECO:0000256" key="4">
    <source>
        <dbReference type="PROSITE-ProRule" id="PRU10007"/>
    </source>
</evidence>
<feature type="domain" description="Aldehyde dehydrogenase" evidence="6">
    <location>
        <begin position="528"/>
        <end position="748"/>
    </location>
</feature>
<dbReference type="PROSITE" id="PS00687">
    <property type="entry name" value="ALDEHYDE_DEHYDR_GLU"/>
    <property type="match status" value="1"/>
</dbReference>
<dbReference type="GO" id="GO:0016620">
    <property type="term" value="F:oxidoreductase activity, acting on the aldehyde or oxo group of donors, NAD or NADP as acceptor"/>
    <property type="evidence" value="ECO:0007669"/>
    <property type="project" value="UniProtKB-UniRule"/>
</dbReference>
<feature type="domain" description="Aldehyde dehydrogenase" evidence="6">
    <location>
        <begin position="46"/>
        <end position="475"/>
    </location>
</feature>
<dbReference type="PIRSF" id="PIRSF036490">
    <property type="entry name" value="Aldedh_dupl"/>
    <property type="match status" value="1"/>
</dbReference>
<sequence>MTVAEIFETMDYGPAPESSAEAMAWIDGHDGRFGLFVDGTFTEPGSSFDTRNPATGKTLAQVTQATPEDVTAAVAAARKAQPGWEKLGGPGRARILYALARIIQKQSRLFAVLETLDSGKPIREARDIDVSLVARHFYYHAGMAQIMEDELPGARALGVCGQVIPWNFPLLMLAWKVAPALAMGNTVVLKPAEWTPLTALAFADLAREAGLPKGVLNIVTGDGAVGEAVVGADVDKVAFTGSTEVGKAIRRATAGSGKALTLELGGKSPFIVFDDADLDSAVEGIVDAIWFNGGQVCCAGSRLIVQEGIAEDFHDRLRTRMAKLRVGDPLDKCIDMGAIVDPVQRDRIAAMVDGTTGQVHRGDAPEGCFYPPTLITGLDPADPLMQDEIFGPVLVGTTFRTPAEAVSLANNTRYGLAATVWTENVNLALDIAPKLASGIVWVNGTNMMDAAAGFGGVRESGFGREGGWEGLRAYVKGPEGKALKPVAPVAAPKEAKVTGLDRTAKLYVGGKQARPDGGYSRAVWSPKGALLGHVGLANRKDLRNAVEAARGAGAWSKTTGHQRAQILYYIGENLSARAGEFAARISDMTGATAKQAETEVAASVGRLFTWAAWADKYDGRAKGVPIRGVALAMNEPVGVIGQFAPDEMPLLGLVSVIAPAMAMGNRTVTVASTAFPLAATDFYQVLETSDVPGGVVNILTGDANELAAQMGGHMDVDSVWSFSSSDISATIEAESAHNLKRTWVNNGRARDWSVTDAHTFLAQATEVKTVWIPYGEG</sequence>
<evidence type="ECO:0000256" key="1">
    <source>
        <dbReference type="ARBA" id="ARBA00009986"/>
    </source>
</evidence>
<protein>
    <submittedName>
        <fullName evidence="7">Aldehyde dehydrogenase (NAD+)</fullName>
    </submittedName>
</protein>
<gene>
    <name evidence="7" type="ORF">SAMN04488011_11040</name>
</gene>
<keyword evidence="2 5" id="KW-0560">Oxidoreductase</keyword>
<dbReference type="InterPro" id="IPR011408">
    <property type="entry name" value="Aldehyde_DH"/>
</dbReference>
<evidence type="ECO:0000313" key="8">
    <source>
        <dbReference type="Proteomes" id="UP000199372"/>
    </source>
</evidence>
<feature type="active site" evidence="4">
    <location>
        <position position="263"/>
    </location>
</feature>